<organism evidence="1 2">
    <name type="scientific">Prosthecochloris marina</name>
    <dbReference type="NCBI Taxonomy" id="2017681"/>
    <lineage>
        <taxon>Bacteria</taxon>
        <taxon>Pseudomonadati</taxon>
        <taxon>Chlorobiota</taxon>
        <taxon>Chlorobiia</taxon>
        <taxon>Chlorobiales</taxon>
        <taxon>Chlorobiaceae</taxon>
        <taxon>Prosthecochloris</taxon>
    </lineage>
</organism>
<comment type="caution">
    <text evidence="1">The sequence shown here is derived from an EMBL/GenBank/DDBJ whole genome shotgun (WGS) entry which is preliminary data.</text>
</comment>
<dbReference type="RefSeq" id="WP_110023209.1">
    <property type="nucleotide sequence ID" value="NZ_PDNZ01000004.1"/>
</dbReference>
<protein>
    <submittedName>
        <fullName evidence="1">Uncharacterized protein</fullName>
    </submittedName>
</protein>
<dbReference type="OrthoDB" id="597572at2"/>
<evidence type="ECO:0000313" key="1">
    <source>
        <dbReference type="EMBL" id="PWW82074.1"/>
    </source>
</evidence>
<dbReference type="AlphaFoldDB" id="A0A317T5Y0"/>
<keyword evidence="2" id="KW-1185">Reference proteome</keyword>
<accession>A0A317T5Y0</accession>
<dbReference type="EMBL" id="PDNZ01000004">
    <property type="protein sequence ID" value="PWW82074.1"/>
    <property type="molecule type" value="Genomic_DNA"/>
</dbReference>
<dbReference type="Proteomes" id="UP000246278">
    <property type="component" value="Unassembled WGS sequence"/>
</dbReference>
<sequence length="249" mass="28011">MPFFSKHCSGRAVVPAARGEACAQDIMDVLGRLESWTKGQRLVDADPKYSDIIRALPSGETTSMRLSESPGTISITGENPRIFGYPGTLEYNMPAITELSGMPRILIDLGYSGVEHEAKGIMHDIVNRTYRLRISYLALKSYPLIRLQVSFYSFLQEPLHLEVLSDVLDLNVQNFYTALYETGKYELSVHVMRKHLGSVFSTVTEEQQSDIHRGMSGVVSSFQALTESERSMERAVRDFERRHPLGEGM</sequence>
<gene>
    <name evidence="1" type="ORF">CR164_06975</name>
</gene>
<evidence type="ECO:0000313" key="2">
    <source>
        <dbReference type="Proteomes" id="UP000246278"/>
    </source>
</evidence>
<name>A0A317T5Y0_9CHLB</name>
<reference evidence="2" key="1">
    <citation type="submission" date="2017-10" db="EMBL/GenBank/DDBJ databases">
        <authorList>
            <person name="Gaisin V.A."/>
            <person name="Rysina M.S."/>
            <person name="Grouzdev D.S."/>
        </authorList>
    </citation>
    <scope>NUCLEOTIDE SEQUENCE [LARGE SCALE GENOMIC DNA]</scope>
    <source>
        <strain evidence="2">V1</strain>
    </source>
</reference>
<proteinExistence type="predicted"/>